<comment type="pathway">
    <text evidence="1 6">Purine metabolism; IMP biosynthesis via de novo pathway; N(2)-formyl-N(1)-(5-phospho-D-ribosyl)glycinamide from N(1)-(5-phospho-D-ribosyl)glycinamide (10-formyl THF route): step 1/1.</text>
</comment>
<comment type="function">
    <text evidence="6">Catalyzes the transfer of a formyl group from 10-formyltetrahydrofolate to 5-phospho-ribosyl-glycinamide (GAR), producing 5-phospho-ribosyl-N-formylglycinamide (FGAR) and tetrahydrofolate.</text>
</comment>
<dbReference type="Gene3D" id="3.40.50.170">
    <property type="entry name" value="Formyl transferase, N-terminal domain"/>
    <property type="match status" value="1"/>
</dbReference>
<dbReference type="EC" id="2.1.2.2" evidence="6"/>
<dbReference type="GO" id="GO:0005829">
    <property type="term" value="C:cytosol"/>
    <property type="evidence" value="ECO:0007669"/>
    <property type="project" value="TreeGrafter"/>
</dbReference>
<dbReference type="SUPFAM" id="SSF53328">
    <property type="entry name" value="Formyltransferase"/>
    <property type="match status" value="1"/>
</dbReference>
<feature type="active site" description="Proton donor" evidence="6">
    <location>
        <position position="125"/>
    </location>
</feature>
<comment type="catalytic activity">
    <reaction evidence="5 6">
        <text>N(1)-(5-phospho-beta-D-ribosyl)glycinamide + (6R)-10-formyltetrahydrofolate = N(2)-formyl-N(1)-(5-phospho-beta-D-ribosyl)glycinamide + (6S)-5,6,7,8-tetrahydrofolate + H(+)</text>
        <dbReference type="Rhea" id="RHEA:15053"/>
        <dbReference type="ChEBI" id="CHEBI:15378"/>
        <dbReference type="ChEBI" id="CHEBI:57453"/>
        <dbReference type="ChEBI" id="CHEBI:143788"/>
        <dbReference type="ChEBI" id="CHEBI:147286"/>
        <dbReference type="ChEBI" id="CHEBI:195366"/>
        <dbReference type="EC" id="2.1.2.2"/>
    </reaction>
</comment>
<feature type="binding site" evidence="6">
    <location>
        <position position="81"/>
    </location>
    <ligand>
        <name>(6R)-10-formyltetrahydrofolate</name>
        <dbReference type="ChEBI" id="CHEBI:195366"/>
    </ligand>
</feature>
<dbReference type="PANTHER" id="PTHR43369:SF2">
    <property type="entry name" value="PHOSPHORIBOSYLGLYCINAMIDE FORMYLTRANSFERASE"/>
    <property type="match status" value="1"/>
</dbReference>
<organism evidence="8 9">
    <name type="scientific">Vibrio splendidus</name>
    <dbReference type="NCBI Taxonomy" id="29497"/>
    <lineage>
        <taxon>Bacteria</taxon>
        <taxon>Pseudomonadati</taxon>
        <taxon>Pseudomonadota</taxon>
        <taxon>Gammaproteobacteria</taxon>
        <taxon>Vibrionales</taxon>
        <taxon>Vibrionaceae</taxon>
        <taxon>Vibrio</taxon>
    </lineage>
</organism>
<evidence type="ECO:0000256" key="6">
    <source>
        <dbReference type="HAMAP-Rule" id="MF_01930"/>
    </source>
</evidence>
<comment type="caution">
    <text evidence="8">The sequence shown here is derived from an EMBL/GenBank/DDBJ whole genome shotgun (WGS) entry which is preliminary data.</text>
</comment>
<gene>
    <name evidence="6 8" type="primary">purN</name>
    <name evidence="8" type="ORF">F0234_12625</name>
</gene>
<name>A0A7Y4D6L2_VIBSP</name>
<protein>
    <recommendedName>
        <fullName evidence="6">Phosphoribosylglycinamide formyltransferase</fullName>
        <ecNumber evidence="6">2.1.2.2</ecNumber>
    </recommendedName>
    <alternativeName>
        <fullName evidence="6">5'-phosphoribosylglycinamide transformylase</fullName>
    </alternativeName>
    <alternativeName>
        <fullName evidence="6">GAR transformylase</fullName>
        <shortName evidence="6">GART</shortName>
    </alternativeName>
</protein>
<dbReference type="InterPro" id="IPR001555">
    <property type="entry name" value="GART_AS"/>
</dbReference>
<dbReference type="GO" id="GO:0006189">
    <property type="term" value="P:'de novo' IMP biosynthetic process"/>
    <property type="evidence" value="ECO:0007669"/>
    <property type="project" value="UniProtKB-UniRule"/>
</dbReference>
<dbReference type="GO" id="GO:0004644">
    <property type="term" value="F:phosphoribosylglycinamide formyltransferase activity"/>
    <property type="evidence" value="ECO:0007669"/>
    <property type="project" value="UniProtKB-UniRule"/>
</dbReference>
<dbReference type="AlphaFoldDB" id="A0A7Y4D6L2"/>
<evidence type="ECO:0000256" key="1">
    <source>
        <dbReference type="ARBA" id="ARBA00005054"/>
    </source>
</evidence>
<feature type="site" description="Raises pKa of active site His" evidence="6">
    <location>
        <position position="161"/>
    </location>
</feature>
<reference evidence="8 9" key="1">
    <citation type="submission" date="2019-09" db="EMBL/GenBank/DDBJ databases">
        <title>Draft genome sequencing and comparative genomics of hatchery-associated Vibrios.</title>
        <authorList>
            <person name="Kehlet-Delgado H."/>
            <person name="Mueller R.S."/>
        </authorList>
    </citation>
    <scope>NUCLEOTIDE SEQUENCE [LARGE SCALE GENOMIC DNA]</scope>
    <source>
        <strain evidence="8 9">99-70-13A3</strain>
    </source>
</reference>
<dbReference type="Pfam" id="PF00551">
    <property type="entry name" value="Formyl_trans_N"/>
    <property type="match status" value="1"/>
</dbReference>
<dbReference type="EMBL" id="VTXL01000009">
    <property type="protein sequence ID" value="NOJ13604.1"/>
    <property type="molecule type" value="Genomic_DNA"/>
</dbReference>
<evidence type="ECO:0000256" key="2">
    <source>
        <dbReference type="ARBA" id="ARBA00022679"/>
    </source>
</evidence>
<evidence type="ECO:0000256" key="4">
    <source>
        <dbReference type="ARBA" id="ARBA00038440"/>
    </source>
</evidence>
<evidence type="ECO:0000256" key="3">
    <source>
        <dbReference type="ARBA" id="ARBA00022755"/>
    </source>
</evidence>
<dbReference type="InterPro" id="IPR002376">
    <property type="entry name" value="Formyl_transf_N"/>
</dbReference>
<keyword evidence="3 6" id="KW-0658">Purine biosynthesis</keyword>
<dbReference type="PANTHER" id="PTHR43369">
    <property type="entry name" value="PHOSPHORIBOSYLGLYCINAMIDE FORMYLTRANSFERASE"/>
    <property type="match status" value="1"/>
</dbReference>
<evidence type="ECO:0000256" key="5">
    <source>
        <dbReference type="ARBA" id="ARBA00047664"/>
    </source>
</evidence>
<feature type="binding site" evidence="6">
    <location>
        <begin position="28"/>
        <end position="30"/>
    </location>
    <ligand>
        <name>N(1)-(5-phospho-beta-D-ribosyl)glycinamide</name>
        <dbReference type="ChEBI" id="CHEBI:143788"/>
    </ligand>
</feature>
<accession>A0A7Y4D6L2</accession>
<dbReference type="HAMAP" id="MF_01930">
    <property type="entry name" value="PurN"/>
    <property type="match status" value="1"/>
</dbReference>
<comment type="similarity">
    <text evidence="4 6">Belongs to the GART family.</text>
</comment>
<dbReference type="UniPathway" id="UPA00074">
    <property type="reaction ID" value="UER00126"/>
</dbReference>
<dbReference type="Proteomes" id="UP000519158">
    <property type="component" value="Unassembled WGS sequence"/>
</dbReference>
<sequence>MTHSMKNSHSMNNSHSKKNIVVLVSGSGSNLQAILDACDSHTIDASVKAVFSNKADAFGLERAKSAGVHAHSVNPKEFNSREEFDHELMVQIDAYQPDLIVLAGYMRILSSEFVRHYAGKMINIHPSLLPKYPGLHTHQRAIDAKDKEHGTSVHFVTEELDGGPVILQAKVPVFEGDDADMLASRVLTQEHCIYPMVCKWFAEDRLSMANGQAILDGKPLGKHGYAEE</sequence>
<dbReference type="FunFam" id="3.40.50.170:FF:000005">
    <property type="entry name" value="Phosphoribosylglycinamide formyltransferase"/>
    <property type="match status" value="1"/>
</dbReference>
<dbReference type="InterPro" id="IPR036477">
    <property type="entry name" value="Formyl_transf_N_sf"/>
</dbReference>
<evidence type="ECO:0000259" key="7">
    <source>
        <dbReference type="Pfam" id="PF00551"/>
    </source>
</evidence>
<dbReference type="PROSITE" id="PS00373">
    <property type="entry name" value="GART"/>
    <property type="match status" value="1"/>
</dbReference>
<feature type="binding site" evidence="6">
    <location>
        <position position="123"/>
    </location>
    <ligand>
        <name>(6R)-10-formyltetrahydrofolate</name>
        <dbReference type="ChEBI" id="CHEBI:195366"/>
    </ligand>
</feature>
<keyword evidence="2 6" id="KW-0808">Transferase</keyword>
<evidence type="ECO:0000313" key="8">
    <source>
        <dbReference type="EMBL" id="NOJ13604.1"/>
    </source>
</evidence>
<feature type="binding site" evidence="6">
    <location>
        <begin position="106"/>
        <end position="109"/>
    </location>
    <ligand>
        <name>(6R)-10-formyltetrahydrofolate</name>
        <dbReference type="ChEBI" id="CHEBI:195366"/>
    </ligand>
</feature>
<proteinExistence type="inferred from homology"/>
<dbReference type="CDD" id="cd08645">
    <property type="entry name" value="FMT_core_GART"/>
    <property type="match status" value="1"/>
</dbReference>
<dbReference type="InterPro" id="IPR004607">
    <property type="entry name" value="GART"/>
</dbReference>
<evidence type="ECO:0000313" key="9">
    <source>
        <dbReference type="Proteomes" id="UP000519158"/>
    </source>
</evidence>
<feature type="domain" description="Formyl transferase N-terminal" evidence="7">
    <location>
        <begin position="18"/>
        <end position="197"/>
    </location>
</feature>
<dbReference type="NCBIfam" id="TIGR00639">
    <property type="entry name" value="PurN"/>
    <property type="match status" value="1"/>
</dbReference>
<dbReference type="RefSeq" id="WP_171312541.1">
    <property type="nucleotide sequence ID" value="NZ_CAWPOP010000061.1"/>
</dbReference>